<dbReference type="Gene3D" id="3.10.129.10">
    <property type="entry name" value="Hotdog Thioesterase"/>
    <property type="match status" value="1"/>
</dbReference>
<keyword evidence="4" id="KW-1185">Reference proteome</keyword>
<dbReference type="RefSeq" id="WP_203094815.1">
    <property type="nucleotide sequence ID" value="NZ_JAESPH010000028.1"/>
</dbReference>
<evidence type="ECO:0000313" key="4">
    <source>
        <dbReference type="Proteomes" id="UP000603506"/>
    </source>
</evidence>
<dbReference type="Pfam" id="PF13279">
    <property type="entry name" value="4HBT_2"/>
    <property type="match status" value="1"/>
</dbReference>
<evidence type="ECO:0000313" key="3">
    <source>
        <dbReference type="EMBL" id="MBM0651312.1"/>
    </source>
</evidence>
<dbReference type="EMBL" id="JAEUAH010000016">
    <property type="protein sequence ID" value="MBM0651312.1"/>
    <property type="molecule type" value="Genomic_DNA"/>
</dbReference>
<dbReference type="NCBIfam" id="TIGR00051">
    <property type="entry name" value="YbgC/FadM family acyl-CoA thioesterase"/>
    <property type="match status" value="1"/>
</dbReference>
<reference evidence="3 4" key="1">
    <citation type="submission" date="2021-01" db="EMBL/GenBank/DDBJ databases">
        <title>Evidence that Capnocytophaga endodontalis is a later homotypic synonym for Capnocytophaga genospecies AHN8471, and request for opinion on proposed recognition of strain AHN8471 as type strain of the species.</title>
        <authorList>
            <person name="Nicholson A.C."/>
            <person name="Hopper C.L."/>
            <person name="Gulvik C.A."/>
            <person name="Mcquiston J.R."/>
            <person name="Lau E.F."/>
        </authorList>
    </citation>
    <scope>NUCLEOTIDE SEQUENCE [LARGE SCALE GENOMIC DNA]</scope>
    <source>
        <strain evidence="3 4">AHN9576</strain>
    </source>
</reference>
<protein>
    <submittedName>
        <fullName evidence="3">Acyl-CoA thioesterase</fullName>
    </submittedName>
</protein>
<sequence length="153" mass="18079">MTKPKETYKPIDLSESLIITVRFSETDPLGIVWHGNYIKYFEDGREAFGRKYGISYLDVEREGYATPIVKSVCEHKKMVRYGEHLRIETHYIPSNVAKLIFQYFIYNEANELVCTGETVQVFTSLKDNSLSLYKPKFFEEWEKQITSNRLYYC</sequence>
<accession>A0ABS1YY17</accession>
<organism evidence="3 4">
    <name type="scientific">Capnocytophaga genosp. AHN8471</name>
    <dbReference type="NCBI Taxonomy" id="327574"/>
    <lineage>
        <taxon>Bacteria</taxon>
        <taxon>Pseudomonadati</taxon>
        <taxon>Bacteroidota</taxon>
        <taxon>Flavobacteriia</taxon>
        <taxon>Flavobacteriales</taxon>
        <taxon>Flavobacteriaceae</taxon>
        <taxon>Capnocytophaga</taxon>
    </lineage>
</organism>
<gene>
    <name evidence="3" type="ORF">JNB19_11195</name>
</gene>
<proteinExistence type="inferred from homology"/>
<keyword evidence="2" id="KW-0378">Hydrolase</keyword>
<dbReference type="CDD" id="cd00586">
    <property type="entry name" value="4HBT"/>
    <property type="match status" value="1"/>
</dbReference>
<dbReference type="PANTHER" id="PTHR31793">
    <property type="entry name" value="4-HYDROXYBENZOYL-COA THIOESTERASE FAMILY MEMBER"/>
    <property type="match status" value="1"/>
</dbReference>
<dbReference type="SUPFAM" id="SSF54637">
    <property type="entry name" value="Thioesterase/thiol ester dehydrase-isomerase"/>
    <property type="match status" value="1"/>
</dbReference>
<dbReference type="PANTHER" id="PTHR31793:SF27">
    <property type="entry name" value="NOVEL THIOESTERASE SUPERFAMILY DOMAIN AND SAPOSIN A-TYPE DOMAIN CONTAINING PROTEIN (0610012H03RIK)"/>
    <property type="match status" value="1"/>
</dbReference>
<comment type="similarity">
    <text evidence="1">Belongs to the 4-hydroxybenzoyl-CoA thioesterase family.</text>
</comment>
<dbReference type="InterPro" id="IPR050563">
    <property type="entry name" value="4-hydroxybenzoyl-CoA_TE"/>
</dbReference>
<dbReference type="Proteomes" id="UP000603506">
    <property type="component" value="Unassembled WGS sequence"/>
</dbReference>
<comment type="caution">
    <text evidence="3">The sequence shown here is derived from an EMBL/GenBank/DDBJ whole genome shotgun (WGS) entry which is preliminary data.</text>
</comment>
<name>A0ABS1YY17_9FLAO</name>
<dbReference type="InterPro" id="IPR006684">
    <property type="entry name" value="YbgC/YbaW"/>
</dbReference>
<dbReference type="InterPro" id="IPR029069">
    <property type="entry name" value="HotDog_dom_sf"/>
</dbReference>
<evidence type="ECO:0000256" key="1">
    <source>
        <dbReference type="ARBA" id="ARBA00005953"/>
    </source>
</evidence>
<evidence type="ECO:0000256" key="2">
    <source>
        <dbReference type="ARBA" id="ARBA00022801"/>
    </source>
</evidence>